<reference evidence="2" key="1">
    <citation type="journal article" date="2022" name="Mol. Ecol. Resour.">
        <title>The genomes of chicory, endive, great burdock and yacon provide insights into Asteraceae palaeo-polyploidization history and plant inulin production.</title>
        <authorList>
            <person name="Fan W."/>
            <person name="Wang S."/>
            <person name="Wang H."/>
            <person name="Wang A."/>
            <person name="Jiang F."/>
            <person name="Liu H."/>
            <person name="Zhao H."/>
            <person name="Xu D."/>
            <person name="Zhang Y."/>
        </authorList>
    </citation>
    <scope>NUCLEOTIDE SEQUENCE [LARGE SCALE GENOMIC DNA]</scope>
    <source>
        <strain evidence="2">cv. Punajuju</strain>
    </source>
</reference>
<dbReference type="EMBL" id="CM042013">
    <property type="protein sequence ID" value="KAI3740623.1"/>
    <property type="molecule type" value="Genomic_DNA"/>
</dbReference>
<evidence type="ECO:0000313" key="2">
    <source>
        <dbReference type="Proteomes" id="UP001055811"/>
    </source>
</evidence>
<dbReference type="Proteomes" id="UP001055811">
    <property type="component" value="Linkage Group LG05"/>
</dbReference>
<sequence length="182" mass="20597">MQDTMDSLKQITSKSTEAISVEIATIAQKIHEKLDIIRTHLRLTASTKTAKGGAILPLKIVVDVDDKDDKYGGRERKPKFRCQWEYIENPNYPPPPRKSPKKKSLSRDSPKPPPKQKYPPRNPPHFTYADDDELQYSPIKPSDDPALQVIKSEYFAVATKFQEDVYLKAKAEEAATIEGSSQ</sequence>
<reference evidence="1 2" key="2">
    <citation type="journal article" date="2022" name="Mol. Ecol. Resour.">
        <title>The genomes of chicory, endive, great burdock and yacon provide insights into Asteraceae paleo-polyploidization history and plant inulin production.</title>
        <authorList>
            <person name="Fan W."/>
            <person name="Wang S."/>
            <person name="Wang H."/>
            <person name="Wang A."/>
            <person name="Jiang F."/>
            <person name="Liu H."/>
            <person name="Zhao H."/>
            <person name="Xu D."/>
            <person name="Zhang Y."/>
        </authorList>
    </citation>
    <scope>NUCLEOTIDE SEQUENCE [LARGE SCALE GENOMIC DNA]</scope>
    <source>
        <strain evidence="2">cv. Punajuju</strain>
        <tissue evidence="1">Leaves</tissue>
    </source>
</reference>
<evidence type="ECO:0000313" key="1">
    <source>
        <dbReference type="EMBL" id="KAI3740623.1"/>
    </source>
</evidence>
<keyword evidence="2" id="KW-1185">Reference proteome</keyword>
<comment type="caution">
    <text evidence="1">The sequence shown here is derived from an EMBL/GenBank/DDBJ whole genome shotgun (WGS) entry which is preliminary data.</text>
</comment>
<accession>A0ACB9D2D4</accession>
<protein>
    <submittedName>
        <fullName evidence="1">Uncharacterized protein</fullName>
    </submittedName>
</protein>
<organism evidence="1 2">
    <name type="scientific">Cichorium intybus</name>
    <name type="common">Chicory</name>
    <dbReference type="NCBI Taxonomy" id="13427"/>
    <lineage>
        <taxon>Eukaryota</taxon>
        <taxon>Viridiplantae</taxon>
        <taxon>Streptophyta</taxon>
        <taxon>Embryophyta</taxon>
        <taxon>Tracheophyta</taxon>
        <taxon>Spermatophyta</taxon>
        <taxon>Magnoliopsida</taxon>
        <taxon>eudicotyledons</taxon>
        <taxon>Gunneridae</taxon>
        <taxon>Pentapetalae</taxon>
        <taxon>asterids</taxon>
        <taxon>campanulids</taxon>
        <taxon>Asterales</taxon>
        <taxon>Asteraceae</taxon>
        <taxon>Cichorioideae</taxon>
        <taxon>Cichorieae</taxon>
        <taxon>Cichoriinae</taxon>
        <taxon>Cichorium</taxon>
    </lineage>
</organism>
<proteinExistence type="predicted"/>
<name>A0ACB9D2D4_CICIN</name>
<gene>
    <name evidence="1" type="ORF">L2E82_31093</name>
</gene>